<dbReference type="Proteomes" id="UP001160519">
    <property type="component" value="Unassembled WGS sequence"/>
</dbReference>
<dbReference type="NCBIfam" id="NF033520">
    <property type="entry name" value="transpos_IS982"/>
    <property type="match status" value="1"/>
</dbReference>
<accession>A0AA43TL31</accession>
<proteinExistence type="predicted"/>
<dbReference type="Pfam" id="PF13612">
    <property type="entry name" value="DDE_Tnp_1_3"/>
    <property type="match status" value="1"/>
</dbReference>
<name>A0AA43TL31_9GAMM</name>
<dbReference type="EMBL" id="JAQSDF010000045">
    <property type="protein sequence ID" value="MDI1231851.1"/>
    <property type="molecule type" value="Genomic_DNA"/>
</dbReference>
<sequence>MILTRLFCDVDDFCQTFIPEWEKTLIETGERKRKKQQRCISCSEIITLIVYYHQTGYQTFKWFYQRYLLKHLIKYFPKVPSYNRFIELIRDILVPLTAFMQSRCGQSKGIAFVDSTPLCVCKNIRIPRHKTFKQEAQRGKSSTGWFYGFKLHIIADDCGEILSFSITKGNVDDRKPVPKLAKNLIGKLFGDRGYISKKLTELLATDDVELITTLKKNMKPKVIAAFDALLLRKRSIIETINDQLKNIFQLEHSRHRSLTNYMINIVACLVAYSYQDKKPELNLRREDLLPLL</sequence>
<keyword evidence="3" id="KW-1185">Reference proteome</keyword>
<dbReference type="InterPro" id="IPR025668">
    <property type="entry name" value="Tnp_DDE_dom"/>
</dbReference>
<evidence type="ECO:0000313" key="2">
    <source>
        <dbReference type="EMBL" id="MDI1231851.1"/>
    </source>
</evidence>
<comment type="caution">
    <text evidence="2">The sequence shown here is derived from an EMBL/GenBank/DDBJ whole genome shotgun (WGS) entry which is preliminary data.</text>
</comment>
<reference evidence="2" key="1">
    <citation type="submission" date="2023-01" db="EMBL/GenBank/DDBJ databases">
        <title>Biogeochemical cycle of methane in antarctic sediments.</title>
        <authorList>
            <person name="Roldan D.M."/>
            <person name="Menes R.J."/>
        </authorList>
    </citation>
    <scope>NUCLEOTIDE SEQUENCE [LARGE SCALE GENOMIC DNA]</scope>
    <source>
        <strain evidence="2">K-2018 MAG008</strain>
    </source>
</reference>
<dbReference type="AlphaFoldDB" id="A0AA43TL31"/>
<evidence type="ECO:0000313" key="3">
    <source>
        <dbReference type="Proteomes" id="UP001160519"/>
    </source>
</evidence>
<organism evidence="2 3">
    <name type="scientific">Candidatus Methylobacter titanis</name>
    <dbReference type="NCBI Taxonomy" id="3053457"/>
    <lineage>
        <taxon>Bacteria</taxon>
        <taxon>Pseudomonadati</taxon>
        <taxon>Pseudomonadota</taxon>
        <taxon>Gammaproteobacteria</taxon>
        <taxon>Methylococcales</taxon>
        <taxon>Methylococcaceae</taxon>
        <taxon>Methylobacter</taxon>
    </lineage>
</organism>
<gene>
    <name evidence="2" type="ORF">PSU93_11940</name>
</gene>
<protein>
    <submittedName>
        <fullName evidence="2">IS982 family transposase</fullName>
    </submittedName>
</protein>
<evidence type="ECO:0000259" key="1">
    <source>
        <dbReference type="Pfam" id="PF13612"/>
    </source>
</evidence>
<feature type="domain" description="Transposase DDE" evidence="1">
    <location>
        <begin position="105"/>
        <end position="257"/>
    </location>
</feature>